<feature type="domain" description="TonB-dependent receptor-like beta-barrel" evidence="12">
    <location>
        <begin position="292"/>
        <end position="668"/>
    </location>
</feature>
<gene>
    <name evidence="14" type="ORF">EHO57_17625</name>
    <name evidence="15" type="ORF">EHQ53_01485</name>
</gene>
<keyword evidence="6" id="KW-0408">Iron</keyword>
<keyword evidence="4" id="KW-0410">Iron transport</keyword>
<dbReference type="Gene3D" id="2.170.130.10">
    <property type="entry name" value="TonB-dependent receptor, plug domain"/>
    <property type="match status" value="1"/>
</dbReference>
<keyword evidence="5" id="KW-0812">Transmembrane</keyword>
<dbReference type="InterPro" id="IPR037066">
    <property type="entry name" value="Plug_dom_sf"/>
</dbReference>
<evidence type="ECO:0000313" key="14">
    <source>
        <dbReference type="EMBL" id="TGJ98421.1"/>
    </source>
</evidence>
<dbReference type="AlphaFoldDB" id="A0A5F1ZX17"/>
<keyword evidence="3" id="KW-1134">Transmembrane beta strand</keyword>
<protein>
    <submittedName>
        <fullName evidence="14">TonB-dependent receptor</fullName>
    </submittedName>
</protein>
<dbReference type="InterPro" id="IPR036942">
    <property type="entry name" value="Beta-barrel_TonB_sf"/>
</dbReference>
<dbReference type="SUPFAM" id="SSF56935">
    <property type="entry name" value="Porins"/>
    <property type="match status" value="1"/>
</dbReference>
<evidence type="ECO:0000256" key="3">
    <source>
        <dbReference type="ARBA" id="ARBA00022452"/>
    </source>
</evidence>
<evidence type="ECO:0000256" key="8">
    <source>
        <dbReference type="ARBA" id="ARBA00023077"/>
    </source>
</evidence>
<dbReference type="Gene3D" id="2.40.170.20">
    <property type="entry name" value="TonB-dependent receptor, beta-barrel domain"/>
    <property type="match status" value="1"/>
</dbReference>
<evidence type="ECO:0000256" key="9">
    <source>
        <dbReference type="ARBA" id="ARBA00023136"/>
    </source>
</evidence>
<dbReference type="Proteomes" id="UP000297273">
    <property type="component" value="Unassembled WGS sequence"/>
</dbReference>
<dbReference type="GO" id="GO:0006826">
    <property type="term" value="P:iron ion transport"/>
    <property type="evidence" value="ECO:0007669"/>
    <property type="project" value="UniProtKB-KW"/>
</dbReference>
<evidence type="ECO:0000256" key="7">
    <source>
        <dbReference type="ARBA" id="ARBA00023065"/>
    </source>
</evidence>
<evidence type="ECO:0000259" key="13">
    <source>
        <dbReference type="Pfam" id="PF07715"/>
    </source>
</evidence>
<comment type="subcellular location">
    <subcellularLocation>
        <location evidence="1">Cell outer membrane</location>
        <topology evidence="1">Multi-pass membrane protein</topology>
    </subcellularLocation>
</comment>
<keyword evidence="2" id="KW-0813">Transport</keyword>
<name>A0A5F1ZX17_9LEPT</name>
<feature type="domain" description="TonB-dependent receptor plug" evidence="13">
    <location>
        <begin position="76"/>
        <end position="185"/>
    </location>
</feature>
<keyword evidence="8 11" id="KW-0798">TonB box</keyword>
<dbReference type="Proteomes" id="UP000297946">
    <property type="component" value="Unassembled WGS sequence"/>
</dbReference>
<reference evidence="14 17" key="2">
    <citation type="journal article" date="2019" name="PLoS Negl. Trop. Dis.">
        <title>Revisiting the worldwide diversity of Leptospira species in the environment.</title>
        <authorList>
            <person name="Vincent A.T."/>
            <person name="Schiettekatte O."/>
            <person name="Bourhy P."/>
            <person name="Veyrier F.J."/>
            <person name="Picardeau M."/>
        </authorList>
    </citation>
    <scope>NUCLEOTIDE SEQUENCE [LARGE SCALE GENOMIC DNA]</scope>
    <source>
        <strain evidence="15">201702690</strain>
        <strain evidence="14 17">SSW18</strain>
    </source>
</reference>
<evidence type="ECO:0000256" key="5">
    <source>
        <dbReference type="ARBA" id="ARBA00022692"/>
    </source>
</evidence>
<dbReference type="InterPro" id="IPR039426">
    <property type="entry name" value="TonB-dep_rcpt-like"/>
</dbReference>
<dbReference type="Pfam" id="PF00593">
    <property type="entry name" value="TonB_dep_Rec_b-barrel"/>
    <property type="match status" value="1"/>
</dbReference>
<comment type="similarity">
    <text evidence="11">Belongs to the TonB-dependent receptor family.</text>
</comment>
<keyword evidence="7" id="KW-0406">Ion transport</keyword>
<evidence type="ECO:0000256" key="1">
    <source>
        <dbReference type="ARBA" id="ARBA00004571"/>
    </source>
</evidence>
<dbReference type="PANTHER" id="PTHR32552">
    <property type="entry name" value="FERRICHROME IRON RECEPTOR-RELATED"/>
    <property type="match status" value="1"/>
</dbReference>
<evidence type="ECO:0000313" key="15">
    <source>
        <dbReference type="EMBL" id="TGL43336.1"/>
    </source>
</evidence>
<comment type="caution">
    <text evidence="14">The sequence shown here is derived from an EMBL/GenBank/DDBJ whole genome shotgun (WGS) entry which is preliminary data.</text>
</comment>
<accession>A0A5F1ZX17</accession>
<reference evidence="15" key="1">
    <citation type="submission" date="2018-10" db="EMBL/GenBank/DDBJ databases">
        <authorList>
            <person name="Vincent A.T."/>
            <person name="Schiettekatte O."/>
            <person name="Bourhy P."/>
            <person name="Veyrier F.J."/>
            <person name="Picardeau M."/>
        </authorList>
    </citation>
    <scope>NUCLEOTIDE SEQUENCE</scope>
    <source>
        <strain evidence="15">201702690</strain>
    </source>
</reference>
<dbReference type="PANTHER" id="PTHR32552:SF81">
    <property type="entry name" value="TONB-DEPENDENT OUTER MEMBRANE RECEPTOR"/>
    <property type="match status" value="1"/>
</dbReference>
<proteinExistence type="inferred from homology"/>
<evidence type="ECO:0000256" key="2">
    <source>
        <dbReference type="ARBA" id="ARBA00022448"/>
    </source>
</evidence>
<evidence type="ECO:0000313" key="16">
    <source>
        <dbReference type="Proteomes" id="UP000297273"/>
    </source>
</evidence>
<dbReference type="RefSeq" id="WP_135642288.1">
    <property type="nucleotide sequence ID" value="NZ_RQER01000011.1"/>
</dbReference>
<dbReference type="EMBL" id="RQGC01000001">
    <property type="protein sequence ID" value="TGL43336.1"/>
    <property type="molecule type" value="Genomic_DNA"/>
</dbReference>
<organism evidence="14 17">
    <name type="scientific">Leptospira langatensis</name>
    <dbReference type="NCBI Taxonomy" id="2484983"/>
    <lineage>
        <taxon>Bacteria</taxon>
        <taxon>Pseudomonadati</taxon>
        <taxon>Spirochaetota</taxon>
        <taxon>Spirochaetia</taxon>
        <taxon>Leptospirales</taxon>
        <taxon>Leptospiraceae</taxon>
        <taxon>Leptospira</taxon>
    </lineage>
</organism>
<keyword evidence="10" id="KW-0998">Cell outer membrane</keyword>
<evidence type="ECO:0000313" key="17">
    <source>
        <dbReference type="Proteomes" id="UP000297946"/>
    </source>
</evidence>
<dbReference type="OrthoDB" id="99480at2"/>
<evidence type="ECO:0000256" key="4">
    <source>
        <dbReference type="ARBA" id="ARBA00022496"/>
    </source>
</evidence>
<dbReference type="GO" id="GO:0009279">
    <property type="term" value="C:cell outer membrane"/>
    <property type="evidence" value="ECO:0007669"/>
    <property type="project" value="UniProtKB-SubCell"/>
</dbReference>
<dbReference type="EMBL" id="RQER01000011">
    <property type="protein sequence ID" value="TGJ98421.1"/>
    <property type="molecule type" value="Genomic_DNA"/>
</dbReference>
<dbReference type="InterPro" id="IPR000531">
    <property type="entry name" value="Beta-barrel_TonB"/>
</dbReference>
<evidence type="ECO:0000256" key="11">
    <source>
        <dbReference type="RuleBase" id="RU003357"/>
    </source>
</evidence>
<evidence type="ECO:0000256" key="6">
    <source>
        <dbReference type="ARBA" id="ARBA00023004"/>
    </source>
</evidence>
<dbReference type="InterPro" id="IPR012910">
    <property type="entry name" value="Plug_dom"/>
</dbReference>
<keyword evidence="14" id="KW-0675">Receptor</keyword>
<keyword evidence="16" id="KW-1185">Reference proteome</keyword>
<evidence type="ECO:0000259" key="12">
    <source>
        <dbReference type="Pfam" id="PF00593"/>
    </source>
</evidence>
<keyword evidence="9 11" id="KW-0472">Membrane</keyword>
<dbReference type="Pfam" id="PF07715">
    <property type="entry name" value="Plug"/>
    <property type="match status" value="1"/>
</dbReference>
<sequence length="717" mass="80346">MKRPIFRYLGMLIVAYSLSEIRSPLLAQDPYEQEDKNKKTDTEKQKQEFTKKLSEYKPDAIIIRDRRSNLIGLASSASEGVVGSDQIRTRPILRAGEVAELIPGVIVTQHSGGGKANQFFLRGFNLDHGTDLATSVDGMPVNNPSHAHGQGYTDLNFLIPELVEQMQYKKGVYYADQGDFASAGAFNISYFKALSKGIANVEGGSLGYARALLAKSYKLGPGDLLYAVESSHNDGPWTIPDNFRKANGVISYSVGDKRKGISLSGMGYRGSWHSTDQIPKRAVAEGKDPFDPNSDGLGRFDSVDKTDGGWSNRASLNLEAHHNDKSHEAKIQIYGIYYDLRLFSNNTYYLDDHERGDQHEQMDRRTVLGSKSSYKSVHEIFGLKMEDTVGLQIRRDYIFDGLFHTQSRARLEKLKEDNIIQLSTGAYYENKIQWAKKFRTVLGLRGDSYDFKVDDLETFISSRRIASIYSPKGSFIFGPWNKTEFYISAGKGFHSNDARGVVLKKDPADPLVRTSGGEFGIRMEPISGWQSTFSLWQLDMDSELLFTGDNATTEASRPSTRKGIEWANYYSFRSWLMIDADFATSKARFRDTDPAGNYIPGSIKSTFASGITVKDLDGYFGSIRVRYFGPRSLIEDNSEHSAASTTVNLQIGKNFGEDWSMVFEVFNLLNARVSDIDYYYASRLKNEPVGPSDGGYNDIHTHPAIPRSFRISVRSSF</sequence>
<evidence type="ECO:0000256" key="10">
    <source>
        <dbReference type="ARBA" id="ARBA00023237"/>
    </source>
</evidence>